<dbReference type="Pfam" id="PF01061">
    <property type="entry name" value="ABC2_membrane"/>
    <property type="match status" value="1"/>
</dbReference>
<dbReference type="PANTHER" id="PTHR43229">
    <property type="entry name" value="NODULATION PROTEIN J"/>
    <property type="match status" value="1"/>
</dbReference>
<feature type="transmembrane region" description="Helical" evidence="5">
    <location>
        <begin position="54"/>
        <end position="73"/>
    </location>
</feature>
<dbReference type="InterPro" id="IPR051784">
    <property type="entry name" value="Nod_factor_ABC_transporter"/>
</dbReference>
<name>A0A3B0UHX2_9ZZZZ</name>
<proteinExistence type="predicted"/>
<dbReference type="EMBL" id="UOES01000436">
    <property type="protein sequence ID" value="VAW28680.1"/>
    <property type="molecule type" value="Genomic_DNA"/>
</dbReference>
<evidence type="ECO:0000256" key="4">
    <source>
        <dbReference type="ARBA" id="ARBA00023136"/>
    </source>
</evidence>
<dbReference type="InterPro" id="IPR047817">
    <property type="entry name" value="ABC2_TM_bact-type"/>
</dbReference>
<dbReference type="AlphaFoldDB" id="A0A3B0UHX2"/>
<dbReference type="GO" id="GO:0016020">
    <property type="term" value="C:membrane"/>
    <property type="evidence" value="ECO:0007669"/>
    <property type="project" value="UniProtKB-SubCell"/>
</dbReference>
<evidence type="ECO:0000313" key="7">
    <source>
        <dbReference type="EMBL" id="VAW28680.1"/>
    </source>
</evidence>
<dbReference type="GO" id="GO:0140359">
    <property type="term" value="F:ABC-type transporter activity"/>
    <property type="evidence" value="ECO:0007669"/>
    <property type="project" value="InterPro"/>
</dbReference>
<keyword evidence="3 5" id="KW-1133">Transmembrane helix</keyword>
<dbReference type="PROSITE" id="PS51012">
    <property type="entry name" value="ABC_TM2"/>
    <property type="match status" value="1"/>
</dbReference>
<evidence type="ECO:0000256" key="1">
    <source>
        <dbReference type="ARBA" id="ARBA00004141"/>
    </source>
</evidence>
<evidence type="ECO:0000256" key="2">
    <source>
        <dbReference type="ARBA" id="ARBA00022692"/>
    </source>
</evidence>
<gene>
    <name evidence="7" type="ORF">MNBD_BACTEROID06-1775</name>
</gene>
<reference evidence="7" key="1">
    <citation type="submission" date="2018-06" db="EMBL/GenBank/DDBJ databases">
        <authorList>
            <person name="Zhirakovskaya E."/>
        </authorList>
    </citation>
    <scope>NUCLEOTIDE SEQUENCE</scope>
</reference>
<dbReference type="InterPro" id="IPR013525">
    <property type="entry name" value="ABC2_TM"/>
</dbReference>
<evidence type="ECO:0000259" key="6">
    <source>
        <dbReference type="PROSITE" id="PS51012"/>
    </source>
</evidence>
<feature type="transmembrane region" description="Helical" evidence="5">
    <location>
        <begin position="112"/>
        <end position="131"/>
    </location>
</feature>
<evidence type="ECO:0000256" key="3">
    <source>
        <dbReference type="ARBA" id="ARBA00022989"/>
    </source>
</evidence>
<organism evidence="7">
    <name type="scientific">hydrothermal vent metagenome</name>
    <dbReference type="NCBI Taxonomy" id="652676"/>
    <lineage>
        <taxon>unclassified sequences</taxon>
        <taxon>metagenomes</taxon>
        <taxon>ecological metagenomes</taxon>
    </lineage>
</organism>
<feature type="domain" description="ABC transmembrane type-2" evidence="6">
    <location>
        <begin position="36"/>
        <end position="134"/>
    </location>
</feature>
<feature type="transmembrane region" description="Helical" evidence="5">
    <location>
        <begin position="20"/>
        <end position="42"/>
    </location>
</feature>
<keyword evidence="4 5" id="KW-0472">Membrane</keyword>
<comment type="subcellular location">
    <subcellularLocation>
        <location evidence="1">Membrane</location>
        <topology evidence="1">Multi-pass membrane protein</topology>
    </subcellularLocation>
</comment>
<sequence length="135" mass="15234">MLAFGLVVGKLMFDFPIVGNLSVLFSFAGIYLLVVLGMGLFISTITHTQQQAMLISWFFLVIFILMSGLFTSVDSMPEWAQKLTAFNPVTYFIELIRMVLLKGSSFQHVTKHFVVISIMAVIINTFAVLNYKKRV</sequence>
<protein>
    <submittedName>
        <fullName evidence="7">ABC-type multidrug transport system, permease component</fullName>
    </submittedName>
</protein>
<keyword evidence="2 5" id="KW-0812">Transmembrane</keyword>
<dbReference type="PANTHER" id="PTHR43229:SF2">
    <property type="entry name" value="NODULATION PROTEIN J"/>
    <property type="match status" value="1"/>
</dbReference>
<evidence type="ECO:0000256" key="5">
    <source>
        <dbReference type="SAM" id="Phobius"/>
    </source>
</evidence>
<accession>A0A3B0UHX2</accession>